<gene>
    <name evidence="2" type="ORF">N781_16965</name>
</gene>
<feature type="coiled-coil region" evidence="1">
    <location>
        <begin position="188"/>
        <end position="229"/>
    </location>
</feature>
<comment type="caution">
    <text evidence="2">The sequence shown here is derived from an EMBL/GenBank/DDBJ whole genome shotgun (WGS) entry which is preliminary data.</text>
</comment>
<evidence type="ECO:0000313" key="2">
    <source>
        <dbReference type="EMBL" id="KGX92513.1"/>
    </source>
</evidence>
<feature type="coiled-coil region" evidence="1">
    <location>
        <begin position="108"/>
        <end position="163"/>
    </location>
</feature>
<dbReference type="EMBL" id="AVPE01000006">
    <property type="protein sequence ID" value="KGX92513.1"/>
    <property type="molecule type" value="Genomic_DNA"/>
</dbReference>
<accession>A0A0A5GMT5</accession>
<sequence length="308" mass="36580">MRRTVPSTLNVYRPDEDSSLHQSIIHLKSELEKFKAQAEAYKRHAKAEIVEDLQSQLHELRIENETLQSHLSEAEQKSKVELSQFQEQIGDYLHEIQTNLDGSYEEKIKALEEKQIKTQQELEDALKRESRYKEQVNEYEEYVNEVTTLRQNQEANREELQRVQHMHEEVQHHYEQTLDSWNKEKQARIRAEEQLQTALESIDLLQVEKEEWTEERTSLLTTAQQHEQEHATIIAKIVALNETFSEQSPVEVDQCEPLPHLEEQVTGLLQQLQEQQKQLKESESILHYLEEQFNQFTEEMQQIKQILT</sequence>
<organism evidence="2 3">
    <name type="scientific">Pontibacillus halophilus JSM 076056 = DSM 19796</name>
    <dbReference type="NCBI Taxonomy" id="1385510"/>
    <lineage>
        <taxon>Bacteria</taxon>
        <taxon>Bacillati</taxon>
        <taxon>Bacillota</taxon>
        <taxon>Bacilli</taxon>
        <taxon>Bacillales</taxon>
        <taxon>Bacillaceae</taxon>
        <taxon>Pontibacillus</taxon>
    </lineage>
</organism>
<evidence type="ECO:0000313" key="3">
    <source>
        <dbReference type="Proteomes" id="UP000030528"/>
    </source>
</evidence>
<proteinExistence type="predicted"/>
<feature type="coiled-coil region" evidence="1">
    <location>
        <begin position="24"/>
        <end position="77"/>
    </location>
</feature>
<keyword evidence="3" id="KW-1185">Reference proteome</keyword>
<evidence type="ECO:0000256" key="1">
    <source>
        <dbReference type="SAM" id="Coils"/>
    </source>
</evidence>
<dbReference type="Proteomes" id="UP000030528">
    <property type="component" value="Unassembled WGS sequence"/>
</dbReference>
<keyword evidence="1" id="KW-0175">Coiled coil</keyword>
<reference evidence="2 3" key="1">
    <citation type="submission" date="2013-08" db="EMBL/GenBank/DDBJ databases">
        <authorList>
            <person name="Huang J."/>
            <person name="Wang G."/>
        </authorList>
    </citation>
    <scope>NUCLEOTIDE SEQUENCE [LARGE SCALE GENOMIC DNA]</scope>
    <source>
        <strain evidence="2 3">JSM 076056</strain>
    </source>
</reference>
<feature type="coiled-coil region" evidence="1">
    <location>
        <begin position="258"/>
        <end position="306"/>
    </location>
</feature>
<protein>
    <submittedName>
        <fullName evidence="2">Uncharacterized protein</fullName>
    </submittedName>
</protein>
<dbReference type="AlphaFoldDB" id="A0A0A5GMT5"/>
<name>A0A0A5GMT5_9BACI</name>
<dbReference type="RefSeq" id="WP_026800420.1">
    <property type="nucleotide sequence ID" value="NZ_AULI01000008.1"/>
</dbReference>
<dbReference type="STRING" id="1385510.GCA_000425205_02040"/>